<dbReference type="PANTHER" id="PTHR36617:SF15">
    <property type="entry name" value="REVERSE TRANSCRIPTASE ZINC-BINDING DOMAIN-CONTAINING PROTEIN"/>
    <property type="match status" value="1"/>
</dbReference>
<accession>A0A438K2T2</accession>
<reference evidence="2 3" key="1">
    <citation type="journal article" date="2018" name="PLoS Genet.">
        <title>Population sequencing reveals clonal diversity and ancestral inbreeding in the grapevine cultivar Chardonnay.</title>
        <authorList>
            <person name="Roach M.J."/>
            <person name="Johnson D.L."/>
            <person name="Bohlmann J."/>
            <person name="van Vuuren H.J."/>
            <person name="Jones S.J."/>
            <person name="Pretorius I.S."/>
            <person name="Schmidt S.A."/>
            <person name="Borneman A.R."/>
        </authorList>
    </citation>
    <scope>NUCLEOTIDE SEQUENCE [LARGE SCALE GENOMIC DNA]</scope>
    <source>
        <strain evidence="3">cv. Chardonnay</strain>
        <tissue evidence="2">Leaf</tissue>
    </source>
</reference>
<sequence length="419" mass="48635">MPLMSATVSKKWLLMEGSLLETKIKRNLVEEGDKNIGFFHRMANAHKRSNLLRRLKLAECGAQRRMRFRRLEVDFSEEEAFHALCELNGDKALGADGFTITFWLFSWDFVKDEVMGFFGEFYERGKFVRSLNTTNESGVLCKLDIEKAYNHISWNFLLIVMRKMGFEEKWAGCRVRDGVQLSHLMFADDTLVFCEASQELMVYLNWLLMWFEAISGNGRRVRFWEDRWCGDEALSISFPSLYALATSKEVWVVEVWDTIGEVGGWNPRFLRPFNNWEFEMVERFLFSLQGKRVVFNLEDKLRWKEAKGAIWGKALTLDQLKKRGWSLPNSYLCGAAEVSINHLLIHCTKARILWDLLFNLFGVLWVLSSSVKETLLGWHGLFVGKKLRKSMAGFLDAFDPNNSVTPSGIFTDRVEVRGF</sequence>
<name>A0A438K2T2_VITVI</name>
<comment type="caution">
    <text evidence="2">The sequence shown here is derived from an EMBL/GenBank/DDBJ whole genome shotgun (WGS) entry which is preliminary data.</text>
</comment>
<dbReference type="AlphaFoldDB" id="A0A438K2T2"/>
<evidence type="ECO:0000313" key="3">
    <source>
        <dbReference type="Proteomes" id="UP000288805"/>
    </source>
</evidence>
<protein>
    <recommendedName>
        <fullName evidence="1">Reverse transcriptase zinc-binding domain-containing protein</fullName>
    </recommendedName>
</protein>
<organism evidence="2 3">
    <name type="scientific">Vitis vinifera</name>
    <name type="common">Grape</name>
    <dbReference type="NCBI Taxonomy" id="29760"/>
    <lineage>
        <taxon>Eukaryota</taxon>
        <taxon>Viridiplantae</taxon>
        <taxon>Streptophyta</taxon>
        <taxon>Embryophyta</taxon>
        <taxon>Tracheophyta</taxon>
        <taxon>Spermatophyta</taxon>
        <taxon>Magnoliopsida</taxon>
        <taxon>eudicotyledons</taxon>
        <taxon>Gunneridae</taxon>
        <taxon>Pentapetalae</taxon>
        <taxon>rosids</taxon>
        <taxon>Vitales</taxon>
        <taxon>Vitaceae</taxon>
        <taxon>Viteae</taxon>
        <taxon>Vitis</taxon>
    </lineage>
</organism>
<proteinExistence type="predicted"/>
<dbReference type="EMBL" id="QGNW01000018">
    <property type="protein sequence ID" value="RVX15532.1"/>
    <property type="molecule type" value="Genomic_DNA"/>
</dbReference>
<dbReference type="PANTHER" id="PTHR36617">
    <property type="entry name" value="PROTEIN, PUTATIVE-RELATED"/>
    <property type="match status" value="1"/>
</dbReference>
<gene>
    <name evidence="2" type="ORF">CK203_009303</name>
</gene>
<dbReference type="Proteomes" id="UP000288805">
    <property type="component" value="Unassembled WGS sequence"/>
</dbReference>
<evidence type="ECO:0000313" key="2">
    <source>
        <dbReference type="EMBL" id="RVX15532.1"/>
    </source>
</evidence>
<dbReference type="Pfam" id="PF13966">
    <property type="entry name" value="zf-RVT"/>
    <property type="match status" value="1"/>
</dbReference>
<feature type="domain" description="Reverse transcriptase zinc-binding" evidence="1">
    <location>
        <begin position="309"/>
        <end position="354"/>
    </location>
</feature>
<dbReference type="InterPro" id="IPR026960">
    <property type="entry name" value="RVT-Znf"/>
</dbReference>
<evidence type="ECO:0000259" key="1">
    <source>
        <dbReference type="Pfam" id="PF13966"/>
    </source>
</evidence>